<dbReference type="PANTHER" id="PTHR43540">
    <property type="entry name" value="PEROXYUREIDOACRYLATE/UREIDOACRYLATE AMIDOHYDROLASE-RELATED"/>
    <property type="match status" value="1"/>
</dbReference>
<dbReference type="KEGG" id="dfl:DFE_2254"/>
<evidence type="ECO:0000256" key="1">
    <source>
        <dbReference type="ARBA" id="ARBA00022801"/>
    </source>
</evidence>
<gene>
    <name evidence="3" type="ORF">DFE_2254</name>
</gene>
<dbReference type="SUPFAM" id="SSF52499">
    <property type="entry name" value="Isochorismatase-like hydrolases"/>
    <property type="match status" value="1"/>
</dbReference>
<dbReference type="Proteomes" id="UP000269883">
    <property type="component" value="Chromosome"/>
</dbReference>
<dbReference type="EMBL" id="AP017378">
    <property type="protein sequence ID" value="BBD08980.1"/>
    <property type="molecule type" value="Genomic_DNA"/>
</dbReference>
<keyword evidence="4" id="KW-1185">Reference proteome</keyword>
<proteinExistence type="predicted"/>
<name>A0A2Z6B0L6_9BACT</name>
<dbReference type="GO" id="GO:0016787">
    <property type="term" value="F:hydrolase activity"/>
    <property type="evidence" value="ECO:0007669"/>
    <property type="project" value="UniProtKB-KW"/>
</dbReference>
<feature type="domain" description="Isochorismatase-like" evidence="2">
    <location>
        <begin position="42"/>
        <end position="175"/>
    </location>
</feature>
<organism evidence="3 4">
    <name type="scientific">Desulfovibrio ferrophilus</name>
    <dbReference type="NCBI Taxonomy" id="241368"/>
    <lineage>
        <taxon>Bacteria</taxon>
        <taxon>Pseudomonadati</taxon>
        <taxon>Thermodesulfobacteriota</taxon>
        <taxon>Desulfovibrionia</taxon>
        <taxon>Desulfovibrionales</taxon>
        <taxon>Desulfovibrionaceae</taxon>
        <taxon>Desulfovibrio</taxon>
    </lineage>
</organism>
<protein>
    <submittedName>
        <fullName evidence="3">Isochorismatase hydrolase</fullName>
    </submittedName>
</protein>
<dbReference type="InterPro" id="IPR036380">
    <property type="entry name" value="Isochorismatase-like_sf"/>
</dbReference>
<reference evidence="3 4" key="1">
    <citation type="journal article" date="2018" name="Sci. Adv.">
        <title>Multi-heme cytochromes provide a pathway for survival in energy-limited environments.</title>
        <authorList>
            <person name="Deng X."/>
            <person name="Dohmae N."/>
            <person name="Nealson K.H."/>
            <person name="Hashimoto K."/>
            <person name="Okamoto A."/>
        </authorList>
    </citation>
    <scope>NUCLEOTIDE SEQUENCE [LARGE SCALE GENOMIC DNA]</scope>
    <source>
        <strain evidence="3 4">IS5</strain>
    </source>
</reference>
<evidence type="ECO:0000313" key="4">
    <source>
        <dbReference type="Proteomes" id="UP000269883"/>
    </source>
</evidence>
<dbReference type="Gene3D" id="3.40.50.850">
    <property type="entry name" value="Isochorismatase-like"/>
    <property type="match status" value="1"/>
</dbReference>
<dbReference type="InterPro" id="IPR050272">
    <property type="entry name" value="Isochorismatase-like_hydrls"/>
</dbReference>
<dbReference type="PANTHER" id="PTHR43540:SF6">
    <property type="entry name" value="ISOCHORISMATASE-LIKE DOMAIN-CONTAINING PROTEIN"/>
    <property type="match status" value="1"/>
</dbReference>
<evidence type="ECO:0000259" key="2">
    <source>
        <dbReference type="Pfam" id="PF00857"/>
    </source>
</evidence>
<dbReference type="Pfam" id="PF00857">
    <property type="entry name" value="Isochorismatase"/>
    <property type="match status" value="1"/>
</dbReference>
<dbReference type="InterPro" id="IPR000868">
    <property type="entry name" value="Isochorismatase-like_dom"/>
</dbReference>
<dbReference type="CDD" id="cd00431">
    <property type="entry name" value="cysteine_hydrolases"/>
    <property type="match status" value="1"/>
</dbReference>
<evidence type="ECO:0000313" key="3">
    <source>
        <dbReference type="EMBL" id="BBD08980.1"/>
    </source>
</evidence>
<keyword evidence="1 3" id="KW-0378">Hydrolase</keyword>
<dbReference type="AlphaFoldDB" id="A0A2Z6B0L6"/>
<accession>A0A2Z6B0L6</accession>
<sequence length="199" mass="21377">MVVWLLAAPGQTLAQSIDGLWDQAQAPEIPQINVVQANPASTALLVLDIEELTCNAARRPRCLDTVPRIAELIRRAREAGLPVVYSLTPKMTPILDLVVPKKSEPIVASSVDKFWDTDLEKILQDLGVDTVIVTGTAAHGAVLHTATAAGFRGLKVLLPVDCLSAADLYTEQATVQLLLTGPGTRRVISLTRSDLITIQ</sequence>